<dbReference type="InterPro" id="IPR032675">
    <property type="entry name" value="LRR_dom_sf"/>
</dbReference>
<dbReference type="HOGENOM" id="CLU_991025_0_0_1"/>
<organism evidence="2 3">
    <name type="scientific">Sphaerobolus stellatus (strain SS14)</name>
    <dbReference type="NCBI Taxonomy" id="990650"/>
    <lineage>
        <taxon>Eukaryota</taxon>
        <taxon>Fungi</taxon>
        <taxon>Dikarya</taxon>
        <taxon>Basidiomycota</taxon>
        <taxon>Agaricomycotina</taxon>
        <taxon>Agaricomycetes</taxon>
        <taxon>Phallomycetidae</taxon>
        <taxon>Geastrales</taxon>
        <taxon>Sphaerobolaceae</taxon>
        <taxon>Sphaerobolus</taxon>
    </lineage>
</organism>
<name>A0A0C9UIC1_SPHS4</name>
<dbReference type="OrthoDB" id="2447803at2759"/>
<feature type="region of interest" description="Disordered" evidence="1">
    <location>
        <begin position="65"/>
        <end position="86"/>
    </location>
</feature>
<feature type="compositionally biased region" description="Acidic residues" evidence="1">
    <location>
        <begin position="67"/>
        <end position="82"/>
    </location>
</feature>
<evidence type="ECO:0000313" key="3">
    <source>
        <dbReference type="Proteomes" id="UP000054279"/>
    </source>
</evidence>
<reference evidence="2 3" key="1">
    <citation type="submission" date="2014-06" db="EMBL/GenBank/DDBJ databases">
        <title>Evolutionary Origins and Diversification of the Mycorrhizal Mutualists.</title>
        <authorList>
            <consortium name="DOE Joint Genome Institute"/>
            <consortium name="Mycorrhizal Genomics Consortium"/>
            <person name="Kohler A."/>
            <person name="Kuo A."/>
            <person name="Nagy L.G."/>
            <person name="Floudas D."/>
            <person name="Copeland A."/>
            <person name="Barry K.W."/>
            <person name="Cichocki N."/>
            <person name="Veneault-Fourrey C."/>
            <person name="LaButti K."/>
            <person name="Lindquist E.A."/>
            <person name="Lipzen A."/>
            <person name="Lundell T."/>
            <person name="Morin E."/>
            <person name="Murat C."/>
            <person name="Riley R."/>
            <person name="Ohm R."/>
            <person name="Sun H."/>
            <person name="Tunlid A."/>
            <person name="Henrissat B."/>
            <person name="Grigoriev I.V."/>
            <person name="Hibbett D.S."/>
            <person name="Martin F."/>
        </authorList>
    </citation>
    <scope>NUCLEOTIDE SEQUENCE [LARGE SCALE GENOMIC DNA]</scope>
    <source>
        <strain evidence="2 3">SS14</strain>
    </source>
</reference>
<dbReference type="EMBL" id="KN837127">
    <property type="protein sequence ID" value="KIJ42808.1"/>
    <property type="molecule type" value="Genomic_DNA"/>
</dbReference>
<evidence type="ECO:0000256" key="1">
    <source>
        <dbReference type="SAM" id="MobiDB-lite"/>
    </source>
</evidence>
<protein>
    <recommendedName>
        <fullName evidence="4">F-box domain-containing protein</fullName>
    </recommendedName>
</protein>
<evidence type="ECO:0008006" key="4">
    <source>
        <dbReference type="Google" id="ProtNLM"/>
    </source>
</evidence>
<gene>
    <name evidence="2" type="ORF">M422DRAFT_253900</name>
</gene>
<proteinExistence type="predicted"/>
<evidence type="ECO:0000313" key="2">
    <source>
        <dbReference type="EMBL" id="KIJ42808.1"/>
    </source>
</evidence>
<dbReference type="SUPFAM" id="SSF52047">
    <property type="entry name" value="RNI-like"/>
    <property type="match status" value="1"/>
</dbReference>
<dbReference type="Gene3D" id="3.80.10.10">
    <property type="entry name" value="Ribonuclease Inhibitor"/>
    <property type="match status" value="1"/>
</dbReference>
<sequence>MASPSMLASCARVYKRWKEPALDMLWMDISDLHVLFQLLAPMELDDGTWKFSSAETPLQFEYKKAEDDGDDEDDDEDEDEDPPPLGISEDTWTAIARFLQQCASKSPGLKKFILQTQLNVSMVQNELSSFLQSLPGLEMIMLPYFTPWSHQLLTAISHLPNLRRLEMLVWSSVIEEIPPIDNTLFDGTFPALTEVDLYTRLDDIQHVLQNPSFPCTLKTLVIQSVPPITLFLLQNMISQILKLNILEGLQLDLCPSPSSTTEMQDIDVSISFETLSPIIQF</sequence>
<dbReference type="Proteomes" id="UP000054279">
    <property type="component" value="Unassembled WGS sequence"/>
</dbReference>
<keyword evidence="3" id="KW-1185">Reference proteome</keyword>
<accession>A0A0C9UIC1</accession>
<dbReference type="AlphaFoldDB" id="A0A0C9UIC1"/>